<feature type="domain" description="HD-GYP" evidence="3">
    <location>
        <begin position="331"/>
        <end position="515"/>
    </location>
</feature>
<dbReference type="InterPro" id="IPR000014">
    <property type="entry name" value="PAS"/>
</dbReference>
<dbReference type="SMART" id="SM00471">
    <property type="entry name" value="HDc"/>
    <property type="match status" value="1"/>
</dbReference>
<dbReference type="OrthoDB" id="9804747at2"/>
<dbReference type="InterPro" id="IPR037522">
    <property type="entry name" value="HD_GYP_dom"/>
</dbReference>
<dbReference type="SUPFAM" id="SSF55073">
    <property type="entry name" value="Nucleotide cyclase"/>
    <property type="match status" value="1"/>
</dbReference>
<dbReference type="InterPro" id="IPR003607">
    <property type="entry name" value="HD/PDEase_dom"/>
</dbReference>
<dbReference type="SUPFAM" id="SSF55785">
    <property type="entry name" value="PYP-like sensor domain (PAS domain)"/>
    <property type="match status" value="1"/>
</dbReference>
<dbReference type="PANTHER" id="PTHR43155:SF2">
    <property type="entry name" value="CYCLIC DI-GMP PHOSPHODIESTERASE PA4108"/>
    <property type="match status" value="1"/>
</dbReference>
<dbReference type="PROSITE" id="PS50887">
    <property type="entry name" value="GGDEF"/>
    <property type="match status" value="1"/>
</dbReference>
<dbReference type="CDD" id="cd01949">
    <property type="entry name" value="GGDEF"/>
    <property type="match status" value="1"/>
</dbReference>
<evidence type="ECO:0000259" key="3">
    <source>
        <dbReference type="PROSITE" id="PS51832"/>
    </source>
</evidence>
<dbReference type="CDD" id="cd00077">
    <property type="entry name" value="HDc"/>
    <property type="match status" value="1"/>
</dbReference>
<feature type="domain" description="GGDEF" evidence="2">
    <location>
        <begin position="210"/>
        <end position="339"/>
    </location>
</feature>
<dbReference type="InterPro" id="IPR043128">
    <property type="entry name" value="Rev_trsase/Diguanyl_cyclase"/>
</dbReference>
<gene>
    <name evidence="4" type="primary">rpfG_2</name>
    <name evidence="4" type="ORF">AN619_03160</name>
</gene>
<dbReference type="Pfam" id="PF13426">
    <property type="entry name" value="PAS_9"/>
    <property type="match status" value="1"/>
</dbReference>
<dbReference type="PROSITE" id="PS51832">
    <property type="entry name" value="HD_GYP"/>
    <property type="match status" value="1"/>
</dbReference>
<sequence>MAKKRFYDPVFEFLPNDVWHGKRDVFICDNYSFIAEEIPVSKDGKDKEEIKKQIYQLHTRYKILFEYSPDAIAYFDKDHRVLDVNHAFTEMFGYTKTECLGKDLDDIVVPLDKKEDAVKYTMELFQKGKIFAEAIRYKKTGEHFYVDIRGILVKVDGEIMGGYGIYTDISDRKALEEKLTYLSFHDQLTGLYNRRFFEEELRRLDHERNLPLTIVMADVNGLKLVNDAFGHKMGDQLLKKAARVMKKSCRRNDIIARLGGDEYVILLPKTDSDAAEEIVKRMENNMKKQRVASVEVSISFGLATKKHPRQKTEEIMKKAEDEMYRKKLFESQSMRSKTVEMIVQTLYLRNMREREHSRRVGELCQKMGAIFGFSDEKIRELKKAGELHDIGRIAIEDRILNKKEELSEDEWKIVKAHPETGYQILRAVNELTDIATYVLHHHERWDGKGYPKGMKGAEIPLEARMIAIADAYDAMTNEIGYQRPFAMEEAIEELRKNAGSQFDPDLVELFIQYVL</sequence>
<keyword evidence="5" id="KW-1185">Reference proteome</keyword>
<comment type="caution">
    <text evidence="4">The sequence shown here is derived from an EMBL/GenBank/DDBJ whole genome shotgun (WGS) entry which is preliminary data.</text>
</comment>
<dbReference type="PROSITE" id="PS50112">
    <property type="entry name" value="PAS"/>
    <property type="match status" value="1"/>
</dbReference>
<protein>
    <submittedName>
        <fullName evidence="4">Cyclic di-GMP phosphodiesterase response regulator RpfG</fullName>
        <ecNumber evidence="4">3.1.4.52</ecNumber>
    </submittedName>
</protein>
<name>A0A140LBT1_9FIRM</name>
<dbReference type="SUPFAM" id="SSF109604">
    <property type="entry name" value="HD-domain/PDEase-like"/>
    <property type="match status" value="1"/>
</dbReference>
<dbReference type="Gene3D" id="3.30.450.20">
    <property type="entry name" value="PAS domain"/>
    <property type="match status" value="1"/>
</dbReference>
<dbReference type="Pfam" id="PF13487">
    <property type="entry name" value="HD_5"/>
    <property type="match status" value="1"/>
</dbReference>
<evidence type="ECO:0000259" key="2">
    <source>
        <dbReference type="PROSITE" id="PS50887"/>
    </source>
</evidence>
<dbReference type="AlphaFoldDB" id="A0A140LBT1"/>
<evidence type="ECO:0000313" key="5">
    <source>
        <dbReference type="Proteomes" id="UP000070456"/>
    </source>
</evidence>
<accession>A0A140LBT1</accession>
<dbReference type="InterPro" id="IPR035965">
    <property type="entry name" value="PAS-like_dom_sf"/>
</dbReference>
<dbReference type="STRING" id="520762.AN619_03160"/>
<organism evidence="4 5">
    <name type="scientific">Thermotalea metallivorans</name>
    <dbReference type="NCBI Taxonomy" id="520762"/>
    <lineage>
        <taxon>Bacteria</taxon>
        <taxon>Bacillati</taxon>
        <taxon>Bacillota</taxon>
        <taxon>Clostridia</taxon>
        <taxon>Peptostreptococcales</taxon>
        <taxon>Thermotaleaceae</taxon>
        <taxon>Thermotalea</taxon>
    </lineage>
</organism>
<dbReference type="Gene3D" id="3.30.70.270">
    <property type="match status" value="1"/>
</dbReference>
<dbReference type="InterPro" id="IPR029787">
    <property type="entry name" value="Nucleotide_cyclase"/>
</dbReference>
<dbReference type="SMART" id="SM00091">
    <property type="entry name" value="PAS"/>
    <property type="match status" value="1"/>
</dbReference>
<dbReference type="RefSeq" id="WP_068554426.1">
    <property type="nucleotide sequence ID" value="NZ_LOEE01000008.1"/>
</dbReference>
<feature type="domain" description="PAS" evidence="1">
    <location>
        <begin position="57"/>
        <end position="115"/>
    </location>
</feature>
<dbReference type="NCBIfam" id="TIGR00229">
    <property type="entry name" value="sensory_box"/>
    <property type="match status" value="1"/>
</dbReference>
<proteinExistence type="predicted"/>
<evidence type="ECO:0000259" key="1">
    <source>
        <dbReference type="PROSITE" id="PS50112"/>
    </source>
</evidence>
<dbReference type="Pfam" id="PF00990">
    <property type="entry name" value="GGDEF"/>
    <property type="match status" value="1"/>
</dbReference>
<dbReference type="SMART" id="SM00267">
    <property type="entry name" value="GGDEF"/>
    <property type="match status" value="1"/>
</dbReference>
<dbReference type="EMBL" id="LOEE01000008">
    <property type="protein sequence ID" value="KXG78006.1"/>
    <property type="molecule type" value="Genomic_DNA"/>
</dbReference>
<dbReference type="GO" id="GO:0071111">
    <property type="term" value="F:cyclic-guanylate-specific phosphodiesterase activity"/>
    <property type="evidence" value="ECO:0007669"/>
    <property type="project" value="UniProtKB-EC"/>
</dbReference>
<dbReference type="NCBIfam" id="TIGR00254">
    <property type="entry name" value="GGDEF"/>
    <property type="match status" value="1"/>
</dbReference>
<dbReference type="Gene3D" id="1.10.3210.10">
    <property type="entry name" value="Hypothetical protein af1432"/>
    <property type="match status" value="1"/>
</dbReference>
<reference evidence="4 5" key="1">
    <citation type="submission" date="2015-12" db="EMBL/GenBank/DDBJ databases">
        <title>Draft genome sequence of the thermoanaerobe Thermotalea metallivorans, an isolate from the runoff channel of the Great Artesian Basin, Australia.</title>
        <authorList>
            <person name="Patel B.K."/>
        </authorList>
    </citation>
    <scope>NUCLEOTIDE SEQUENCE [LARGE SCALE GENOMIC DNA]</scope>
    <source>
        <strain evidence="4 5">B2-1</strain>
    </source>
</reference>
<evidence type="ECO:0000313" key="4">
    <source>
        <dbReference type="EMBL" id="KXG78006.1"/>
    </source>
</evidence>
<keyword evidence="4" id="KW-0378">Hydrolase</keyword>
<dbReference type="Proteomes" id="UP000070456">
    <property type="component" value="Unassembled WGS sequence"/>
</dbReference>
<dbReference type="CDD" id="cd00130">
    <property type="entry name" value="PAS"/>
    <property type="match status" value="1"/>
</dbReference>
<dbReference type="InterPro" id="IPR000160">
    <property type="entry name" value="GGDEF_dom"/>
</dbReference>
<dbReference type="EC" id="3.1.4.52" evidence="4"/>
<dbReference type="PANTHER" id="PTHR43155">
    <property type="entry name" value="CYCLIC DI-GMP PHOSPHODIESTERASE PA4108-RELATED"/>
    <property type="match status" value="1"/>
</dbReference>